<organism evidence="1 2">
    <name type="scientific">Dentiscutata erythropus</name>
    <dbReference type="NCBI Taxonomy" id="1348616"/>
    <lineage>
        <taxon>Eukaryota</taxon>
        <taxon>Fungi</taxon>
        <taxon>Fungi incertae sedis</taxon>
        <taxon>Mucoromycota</taxon>
        <taxon>Glomeromycotina</taxon>
        <taxon>Glomeromycetes</taxon>
        <taxon>Diversisporales</taxon>
        <taxon>Gigasporaceae</taxon>
        <taxon>Dentiscutata</taxon>
    </lineage>
</organism>
<dbReference type="Proteomes" id="UP000789405">
    <property type="component" value="Unassembled WGS sequence"/>
</dbReference>
<comment type="caution">
    <text evidence="1">The sequence shown here is derived from an EMBL/GenBank/DDBJ whole genome shotgun (WGS) entry which is preliminary data.</text>
</comment>
<feature type="non-terminal residue" evidence="1">
    <location>
        <position position="1"/>
    </location>
</feature>
<name>A0A9N9JJP3_9GLOM</name>
<reference evidence="1" key="1">
    <citation type="submission" date="2021-06" db="EMBL/GenBank/DDBJ databases">
        <authorList>
            <person name="Kallberg Y."/>
            <person name="Tangrot J."/>
            <person name="Rosling A."/>
        </authorList>
    </citation>
    <scope>NUCLEOTIDE SEQUENCE</scope>
    <source>
        <strain evidence="1">MA453B</strain>
    </source>
</reference>
<dbReference type="EMBL" id="CAJVPY010023672">
    <property type="protein sequence ID" value="CAG8785409.1"/>
    <property type="molecule type" value="Genomic_DNA"/>
</dbReference>
<protein>
    <submittedName>
        <fullName evidence="1">5704_t:CDS:1</fullName>
    </submittedName>
</protein>
<accession>A0A9N9JJP3</accession>
<dbReference type="AlphaFoldDB" id="A0A9N9JJP3"/>
<gene>
    <name evidence="1" type="ORF">DERYTH_LOCUS20293</name>
</gene>
<proteinExistence type="predicted"/>
<keyword evidence="2" id="KW-1185">Reference proteome</keyword>
<evidence type="ECO:0000313" key="1">
    <source>
        <dbReference type="EMBL" id="CAG8785409.1"/>
    </source>
</evidence>
<evidence type="ECO:0000313" key="2">
    <source>
        <dbReference type="Proteomes" id="UP000789405"/>
    </source>
</evidence>
<sequence>RNEEIGSVYIYKFSRVDLRRYNMSALKRRVLRSKKGYSRWPESYVEVVLRLLLS</sequence>